<dbReference type="PANTHER" id="PTHR12619">
    <property type="entry name" value="RFX TRANSCRIPTION FACTOR FAMILY"/>
    <property type="match status" value="1"/>
</dbReference>
<dbReference type="SUPFAM" id="SSF46785">
    <property type="entry name" value="Winged helix' DNA-binding domain"/>
    <property type="match status" value="1"/>
</dbReference>
<feature type="signal peptide" evidence="3">
    <location>
        <begin position="1"/>
        <end position="17"/>
    </location>
</feature>
<dbReference type="VEuPathDB" id="FungiDB:BTJ68_04092"/>
<comment type="caution">
    <text evidence="5">The sequence shown here is derived from an EMBL/GenBank/DDBJ whole genome shotgun (WGS) entry which is preliminary data.</text>
</comment>
<dbReference type="PANTHER" id="PTHR12619:SF5">
    <property type="entry name" value="TRANSCRIPTION FACTOR RFX4"/>
    <property type="match status" value="1"/>
</dbReference>
<dbReference type="AlphaFoldDB" id="A0A3M7GBW3"/>
<feature type="compositionally biased region" description="Polar residues" evidence="2">
    <location>
        <begin position="367"/>
        <end position="381"/>
    </location>
</feature>
<feature type="region of interest" description="Disordered" evidence="2">
    <location>
        <begin position="62"/>
        <end position="105"/>
    </location>
</feature>
<keyword evidence="3" id="KW-0732">Signal</keyword>
<dbReference type="PROSITE" id="PS51526">
    <property type="entry name" value="RFX_DBD"/>
    <property type="match status" value="1"/>
</dbReference>
<dbReference type="EMBL" id="QWIQ01000247">
    <property type="protein sequence ID" value="RMY98131.1"/>
    <property type="molecule type" value="Genomic_DNA"/>
</dbReference>
<reference evidence="5 6" key="1">
    <citation type="journal article" date="2018" name="BMC Genomics">
        <title>Genomic evidence for intraspecific hybridization in a clonal and extremely halotolerant yeast.</title>
        <authorList>
            <person name="Gostincar C."/>
            <person name="Stajich J.E."/>
            <person name="Zupancic J."/>
            <person name="Zalar P."/>
            <person name="Gunde-Cimerman N."/>
        </authorList>
    </citation>
    <scope>NUCLEOTIDE SEQUENCE [LARGE SCALE GENOMIC DNA]</scope>
    <source>
        <strain evidence="5 6">EXF-171</strain>
    </source>
</reference>
<evidence type="ECO:0000256" key="3">
    <source>
        <dbReference type="SAM" id="SignalP"/>
    </source>
</evidence>
<name>A0A3M7GBW3_HORWE</name>
<feature type="region of interest" description="Disordered" evidence="2">
    <location>
        <begin position="765"/>
        <end position="802"/>
    </location>
</feature>
<evidence type="ECO:0000256" key="1">
    <source>
        <dbReference type="ARBA" id="ARBA00023125"/>
    </source>
</evidence>
<dbReference type="InterPro" id="IPR036390">
    <property type="entry name" value="WH_DNA-bd_sf"/>
</dbReference>
<dbReference type="InterPro" id="IPR003150">
    <property type="entry name" value="DNA-bd_RFX"/>
</dbReference>
<organism evidence="5 6">
    <name type="scientific">Hortaea werneckii</name>
    <name type="common">Black yeast</name>
    <name type="synonym">Cladosporium werneckii</name>
    <dbReference type="NCBI Taxonomy" id="91943"/>
    <lineage>
        <taxon>Eukaryota</taxon>
        <taxon>Fungi</taxon>
        <taxon>Dikarya</taxon>
        <taxon>Ascomycota</taxon>
        <taxon>Pezizomycotina</taxon>
        <taxon>Dothideomycetes</taxon>
        <taxon>Dothideomycetidae</taxon>
        <taxon>Mycosphaerellales</taxon>
        <taxon>Teratosphaeriaceae</taxon>
        <taxon>Hortaea</taxon>
    </lineage>
</organism>
<feature type="domain" description="RFX-type winged-helix" evidence="4">
    <location>
        <begin position="237"/>
        <end position="311"/>
    </location>
</feature>
<dbReference type="InterPro" id="IPR039779">
    <property type="entry name" value="RFX-like"/>
</dbReference>
<evidence type="ECO:0000259" key="4">
    <source>
        <dbReference type="PROSITE" id="PS51526"/>
    </source>
</evidence>
<keyword evidence="1" id="KW-0238">DNA-binding</keyword>
<sequence length="887" mass="97388">MLVAAVAAATSVTLASAIIERLVDKSPAYRTTGLSAASSRYKTLGHTSSEIDNEIGMALRHRSHASMSAVSRPQSRASTTSATSQHNDDGAVFGHPEQQHGQGVGGPEAALLQYGATMVQPPEAYQPMPQQSHMGHQHTHSASYAMPQNMSFGQDPSYMPQDTMYTGHVRVGSVPAQIGADMMDDKRRKGSAVTATNDKELREMLAKNEGRPLREVAQEVIQKERTPMAEKTKQLFAMLWLRAVCKPAKTSVPRNRVYSQYANRCGTERVVPLNPASFGKLVRVIFPGIQTRRLGVRGESKYHYVDLALEDESTNPITNPAYNAYAQMDGRLRRSDSASTQQIDFNNIPRLQADTAAFPSADGPFDTNPSPTSNVRGPASQSRAFAYPDTRGMQPGAAESMTYPHTLRFPAANIPAFSENEPVNLPAIQPYLPPRTDNDTAEALYALYRTHCTSLIDSIRFCKEKQFFRLYTSFHGTLTVPVQKLFTHPNLAAWIEQCDLTMYRTMVRFVSRLTLQAAPVVVINVLSNISGNLHAHIAKTFGTQPAHVLEAKLRPATVFAALLHRLIRVNQSAHAAANLLTIDQNREQMWREWVSMVNPKRVMEAELPDVCNYDEVYKIMTTEMRGLLEPLQAPAFNDDPYGFQAYNFEENGAFAQFLQTQTGQPGSRNGTSAVSTENVLDRWSAFISSLPGRFPNAPARLLLHCISAMGTAALRDITIMNGVSYGHWWVLKIFVDEMALWLAEMGGFLENTMGGGMASGNGIYHSPTLPSGTERSQSAGRMSGTPAEMNGNGPFMVPNGQQQPVSSFGPAMNMTGMATHQLPQTLPFQPVPMQKHHSMQHDADLDDSGIGMSLMDEDLTATKFGITGPHVAMQGMGAPQEMRVEPL</sequence>
<dbReference type="Pfam" id="PF02257">
    <property type="entry name" value="RFX_DNA_binding"/>
    <property type="match status" value="1"/>
</dbReference>
<dbReference type="Pfam" id="PF25340">
    <property type="entry name" value="BCD_RFX"/>
    <property type="match status" value="1"/>
</dbReference>
<dbReference type="GO" id="GO:0000981">
    <property type="term" value="F:DNA-binding transcription factor activity, RNA polymerase II-specific"/>
    <property type="evidence" value="ECO:0007669"/>
    <property type="project" value="TreeGrafter"/>
</dbReference>
<feature type="chain" id="PRO_5018021527" description="RFX-type winged-helix domain-containing protein" evidence="3">
    <location>
        <begin position="18"/>
        <end position="887"/>
    </location>
</feature>
<dbReference type="InterPro" id="IPR036388">
    <property type="entry name" value="WH-like_DNA-bd_sf"/>
</dbReference>
<dbReference type="Proteomes" id="UP000281468">
    <property type="component" value="Unassembled WGS sequence"/>
</dbReference>
<dbReference type="InterPro" id="IPR057321">
    <property type="entry name" value="RFX1-4/6/8-like_BCD"/>
</dbReference>
<proteinExistence type="predicted"/>
<evidence type="ECO:0000313" key="5">
    <source>
        <dbReference type="EMBL" id="RMY98131.1"/>
    </source>
</evidence>
<gene>
    <name evidence="5" type="ORF">D0862_07738</name>
</gene>
<protein>
    <recommendedName>
        <fullName evidence="4">RFX-type winged-helix domain-containing protein</fullName>
    </recommendedName>
</protein>
<dbReference type="Gene3D" id="1.10.10.10">
    <property type="entry name" value="Winged helix-like DNA-binding domain superfamily/Winged helix DNA-binding domain"/>
    <property type="match status" value="1"/>
</dbReference>
<evidence type="ECO:0000313" key="6">
    <source>
        <dbReference type="Proteomes" id="UP000281468"/>
    </source>
</evidence>
<dbReference type="FunFam" id="1.10.10.10:FF:000119">
    <property type="entry name" value="DNA damage and replication checkpoint protein"/>
    <property type="match status" value="1"/>
</dbReference>
<evidence type="ECO:0000256" key="2">
    <source>
        <dbReference type="SAM" id="MobiDB-lite"/>
    </source>
</evidence>
<feature type="compositionally biased region" description="Low complexity" evidence="2">
    <location>
        <begin position="71"/>
        <end position="85"/>
    </location>
</feature>
<feature type="region of interest" description="Disordered" evidence="2">
    <location>
        <begin position="356"/>
        <end position="381"/>
    </location>
</feature>
<feature type="compositionally biased region" description="Polar residues" evidence="2">
    <location>
        <begin position="768"/>
        <end position="780"/>
    </location>
</feature>
<accession>A0A3M7GBW3</accession>
<dbReference type="GO" id="GO:0000978">
    <property type="term" value="F:RNA polymerase II cis-regulatory region sequence-specific DNA binding"/>
    <property type="evidence" value="ECO:0007669"/>
    <property type="project" value="TreeGrafter"/>
</dbReference>